<dbReference type="CDD" id="cd06661">
    <property type="entry name" value="GGCT_like"/>
    <property type="match status" value="1"/>
</dbReference>
<evidence type="ECO:0000259" key="5">
    <source>
        <dbReference type="Pfam" id="PF06094"/>
    </source>
</evidence>
<comment type="similarity">
    <text evidence="1">Belongs to the gamma-glutamylcyclotransferase family.</text>
</comment>
<dbReference type="AlphaFoldDB" id="A0A8H3U4G7"/>
<evidence type="ECO:0000256" key="2">
    <source>
        <dbReference type="ARBA" id="ARBA00022679"/>
    </source>
</evidence>
<feature type="region of interest" description="Disordered" evidence="4">
    <location>
        <begin position="181"/>
        <end position="230"/>
    </location>
</feature>
<dbReference type="Gene3D" id="3.10.490.10">
    <property type="entry name" value="Gamma-glutamyl cyclotransferase-like"/>
    <property type="match status" value="1"/>
</dbReference>
<evidence type="ECO:0000256" key="3">
    <source>
        <dbReference type="ARBA" id="ARBA00030602"/>
    </source>
</evidence>
<proteinExistence type="inferred from homology"/>
<dbReference type="Proteomes" id="UP000433883">
    <property type="component" value="Unassembled WGS sequence"/>
</dbReference>
<dbReference type="SUPFAM" id="SSF110857">
    <property type="entry name" value="Gamma-glutamyl cyclotransferase-like"/>
    <property type="match status" value="1"/>
</dbReference>
<evidence type="ECO:0000313" key="7">
    <source>
        <dbReference type="Proteomes" id="UP000433883"/>
    </source>
</evidence>
<gene>
    <name evidence="6" type="ORF">BLS_009761</name>
</gene>
<dbReference type="InterPro" id="IPR009288">
    <property type="entry name" value="AIG2-like_dom"/>
</dbReference>
<dbReference type="PANTHER" id="PTHR31544">
    <property type="entry name" value="AIG2-LIKE PROTEIN D"/>
    <property type="match status" value="1"/>
</dbReference>
<dbReference type="InterPro" id="IPR013024">
    <property type="entry name" value="GGCT-like"/>
</dbReference>
<dbReference type="GO" id="GO:0016740">
    <property type="term" value="F:transferase activity"/>
    <property type="evidence" value="ECO:0007669"/>
    <property type="project" value="UniProtKB-KW"/>
</dbReference>
<organism evidence="6 7">
    <name type="scientific">Venturia inaequalis</name>
    <name type="common">Apple scab fungus</name>
    <dbReference type="NCBI Taxonomy" id="5025"/>
    <lineage>
        <taxon>Eukaryota</taxon>
        <taxon>Fungi</taxon>
        <taxon>Dikarya</taxon>
        <taxon>Ascomycota</taxon>
        <taxon>Pezizomycotina</taxon>
        <taxon>Dothideomycetes</taxon>
        <taxon>Pleosporomycetidae</taxon>
        <taxon>Venturiales</taxon>
        <taxon>Venturiaceae</taxon>
        <taxon>Venturia</taxon>
    </lineage>
</organism>
<accession>A0A8H3U4G7</accession>
<reference evidence="6 7" key="1">
    <citation type="submission" date="2019-11" db="EMBL/GenBank/DDBJ databases">
        <title>Venturia inaequalis Genome Resource.</title>
        <authorList>
            <person name="Lichtner F.J."/>
        </authorList>
    </citation>
    <scope>NUCLEOTIDE SEQUENCE [LARGE SCALE GENOMIC DNA]</scope>
    <source>
        <strain evidence="6">Bline_iso_100314</strain>
    </source>
</reference>
<dbReference type="EMBL" id="WNWQ01000917">
    <property type="protein sequence ID" value="KAE9963028.1"/>
    <property type="molecule type" value="Genomic_DNA"/>
</dbReference>
<dbReference type="InterPro" id="IPR045038">
    <property type="entry name" value="AIG2-like"/>
</dbReference>
<dbReference type="PANTHER" id="PTHR31544:SF2">
    <property type="entry name" value="AIG2-LIKE PROTEIN D"/>
    <property type="match status" value="1"/>
</dbReference>
<evidence type="ECO:0000256" key="1">
    <source>
        <dbReference type="ARBA" id="ARBA00008861"/>
    </source>
</evidence>
<sequence>MASLVGPHTAFFYGTLMAPKVLRRVCHGPHAHDSATSTAITVRPALLKSYRRHRVLGAEYPAIVPHEPSTVRGTLVEGLTDGDIWRLDLFEGDEYERKKVSVRVITSKEQGTGEPSEEDLGDEVQAESYIWIAGEHQLEDGEWEFDEFMREKMAYWAGERGETRDDMRGKFDLLPKRKEFQADSSCNETEVDEAVEAQQRDPMGGRGVNGSIGKAVEASQKETKALKSAV</sequence>
<evidence type="ECO:0000313" key="6">
    <source>
        <dbReference type="EMBL" id="KAE9963028.1"/>
    </source>
</evidence>
<protein>
    <recommendedName>
        <fullName evidence="3">Putative gamma-glutamylcyclotransferase</fullName>
    </recommendedName>
</protein>
<comment type="caution">
    <text evidence="6">The sequence shown here is derived from an EMBL/GenBank/DDBJ whole genome shotgun (WGS) entry which is preliminary data.</text>
</comment>
<feature type="compositionally biased region" description="Basic and acidic residues" evidence="4">
    <location>
        <begin position="219"/>
        <end position="230"/>
    </location>
</feature>
<name>A0A8H3U4G7_VENIN</name>
<keyword evidence="2" id="KW-0808">Transferase</keyword>
<dbReference type="Pfam" id="PF06094">
    <property type="entry name" value="GGACT"/>
    <property type="match status" value="1"/>
</dbReference>
<feature type="domain" description="Gamma-glutamylcyclotransferase AIG2-like" evidence="5">
    <location>
        <begin position="11"/>
        <end position="144"/>
    </location>
</feature>
<dbReference type="InterPro" id="IPR036568">
    <property type="entry name" value="GGCT-like_sf"/>
</dbReference>
<evidence type="ECO:0000256" key="4">
    <source>
        <dbReference type="SAM" id="MobiDB-lite"/>
    </source>
</evidence>